<evidence type="ECO:0000313" key="2">
    <source>
        <dbReference type="Proteomes" id="UP000297535"/>
    </source>
</evidence>
<evidence type="ECO:0000313" key="1">
    <source>
        <dbReference type="EMBL" id="TGD91899.1"/>
    </source>
</evidence>
<accession>A0A4Z0NCJ6</accession>
<dbReference type="EMBL" id="SRLB01000070">
    <property type="protein sequence ID" value="TGD91899.1"/>
    <property type="molecule type" value="Genomic_DNA"/>
</dbReference>
<organism evidence="1 2">
    <name type="scientific">Methylobacterium nonmethylotrophicum</name>
    <dbReference type="NCBI Taxonomy" id="1141884"/>
    <lineage>
        <taxon>Bacteria</taxon>
        <taxon>Pseudomonadati</taxon>
        <taxon>Pseudomonadota</taxon>
        <taxon>Alphaproteobacteria</taxon>
        <taxon>Hyphomicrobiales</taxon>
        <taxon>Methylobacteriaceae</taxon>
        <taxon>Methylobacterium</taxon>
    </lineage>
</organism>
<proteinExistence type="predicted"/>
<protein>
    <submittedName>
        <fullName evidence="1">Uncharacterized protein</fullName>
    </submittedName>
</protein>
<gene>
    <name evidence="1" type="ORF">EU555_35430</name>
</gene>
<dbReference type="AlphaFoldDB" id="A0A4Z0NCJ6"/>
<keyword evidence="2" id="KW-1185">Reference proteome</keyword>
<comment type="caution">
    <text evidence="1">The sequence shown here is derived from an EMBL/GenBank/DDBJ whole genome shotgun (WGS) entry which is preliminary data.</text>
</comment>
<sequence length="84" mass="9555">MADAYLSLTDTAESRLSKLLFENGNKFRLLRRGADMRSANVEDALARLSALWPEARWARPGRTIVTDMAPPGLDWNDVRRRARP</sequence>
<name>A0A4Z0NCJ6_9HYPH</name>
<reference evidence="1 2" key="1">
    <citation type="submission" date="2019-04" db="EMBL/GenBank/DDBJ databases">
        <authorList>
            <person name="Feng G."/>
            <person name="Zhu H."/>
        </authorList>
    </citation>
    <scope>NUCLEOTIDE SEQUENCE [LARGE SCALE GENOMIC DNA]</scope>
    <source>
        <strain evidence="1 2">6HR-1</strain>
    </source>
</reference>
<dbReference type="Proteomes" id="UP000297535">
    <property type="component" value="Unassembled WGS sequence"/>
</dbReference>
<dbReference type="RefSeq" id="WP_135420024.1">
    <property type="nucleotide sequence ID" value="NZ_SRLB01000070.1"/>
</dbReference>